<reference evidence="1 2" key="1">
    <citation type="submission" date="2018-08" db="EMBL/GenBank/DDBJ databases">
        <title>A genome reference for cultivated species of the human gut microbiota.</title>
        <authorList>
            <person name="Zou Y."/>
            <person name="Xue W."/>
            <person name="Luo G."/>
        </authorList>
    </citation>
    <scope>NUCLEOTIDE SEQUENCE [LARGE SCALE GENOMIC DNA]</scope>
    <source>
        <strain evidence="1 2">AF15-20</strain>
    </source>
</reference>
<accession>A0A395WA14</accession>
<dbReference type="AlphaFoldDB" id="A0A395WA14"/>
<dbReference type="EMBL" id="QRYQ01000001">
    <property type="protein sequence ID" value="RGU94008.1"/>
    <property type="molecule type" value="Genomic_DNA"/>
</dbReference>
<sequence length="187" mass="22176">MIEPKVIEKFMEDNGLEPYDAFDVDGEFKPCNPLYFNEDLEVRSMELDSRNLEFFGGKICLYRLLTGQYHVKQKRTKDNNSEVVAEEKNMKLIWKKNRFDGQKITRLVLTDAYNENRAIATIEEHQLNESEPKLFYVYFTLYFGETISIVHPFKSFEVAKRATLQFIKEEAVERIKELTYITNFIDE</sequence>
<name>A0A395WA14_9FIRM</name>
<organism evidence="1 2">
    <name type="scientific">Holdemanella biformis</name>
    <dbReference type="NCBI Taxonomy" id="1735"/>
    <lineage>
        <taxon>Bacteria</taxon>
        <taxon>Bacillati</taxon>
        <taxon>Bacillota</taxon>
        <taxon>Erysipelotrichia</taxon>
        <taxon>Erysipelotrichales</taxon>
        <taxon>Erysipelotrichaceae</taxon>
        <taxon>Holdemanella</taxon>
    </lineage>
</organism>
<proteinExistence type="predicted"/>
<protein>
    <submittedName>
        <fullName evidence="1">Uncharacterized protein</fullName>
    </submittedName>
</protein>
<gene>
    <name evidence="1" type="ORF">DWW32_00405</name>
</gene>
<dbReference type="RefSeq" id="WP_118324195.1">
    <property type="nucleotide sequence ID" value="NZ_QRYQ01000001.1"/>
</dbReference>
<comment type="caution">
    <text evidence="1">The sequence shown here is derived from an EMBL/GenBank/DDBJ whole genome shotgun (WGS) entry which is preliminary data.</text>
</comment>
<dbReference type="Proteomes" id="UP000265489">
    <property type="component" value="Unassembled WGS sequence"/>
</dbReference>
<evidence type="ECO:0000313" key="2">
    <source>
        <dbReference type="Proteomes" id="UP000265489"/>
    </source>
</evidence>
<evidence type="ECO:0000313" key="1">
    <source>
        <dbReference type="EMBL" id="RGU94008.1"/>
    </source>
</evidence>